<dbReference type="Gene3D" id="1.20.58.110">
    <property type="entry name" value="Ribosomal protein S20"/>
    <property type="match status" value="1"/>
</dbReference>
<proteinExistence type="inferred from homology"/>
<dbReference type="STRING" id="1617426.TR69_WS6001000426"/>
<evidence type="ECO:0000313" key="9">
    <source>
        <dbReference type="EMBL" id="KXK26423.1"/>
    </source>
</evidence>
<evidence type="ECO:0000256" key="4">
    <source>
        <dbReference type="ARBA" id="ARBA00022884"/>
    </source>
</evidence>
<evidence type="ECO:0000256" key="5">
    <source>
        <dbReference type="ARBA" id="ARBA00022980"/>
    </source>
</evidence>
<sequence>MANTTSAQKALRVSERRRVRNARVRTEYKAARKAVTDALAKGDVKSAKASLPQAYAEIDTAAKKGVLHKNTASRYKSRLSAKVKASESSK</sequence>
<dbReference type="PATRIC" id="fig|1617426.3.peg.423"/>
<dbReference type="InterPro" id="IPR002583">
    <property type="entry name" value="Ribosomal_bS20"/>
</dbReference>
<protein>
    <recommendedName>
        <fullName evidence="7 8">Small ribosomal subunit protein bS20</fullName>
    </recommendedName>
</protein>
<gene>
    <name evidence="8 9" type="primary">rpsT</name>
    <name evidence="9" type="ORF">TR69_WS6001000426</name>
</gene>
<evidence type="ECO:0000256" key="1">
    <source>
        <dbReference type="ARBA" id="ARBA00003134"/>
    </source>
</evidence>
<comment type="caution">
    <text evidence="9">The sequence shown here is derived from an EMBL/GenBank/DDBJ whole genome shotgun (WGS) entry which is preliminary data.</text>
</comment>
<evidence type="ECO:0000256" key="2">
    <source>
        <dbReference type="ARBA" id="ARBA00007634"/>
    </source>
</evidence>
<comment type="function">
    <text evidence="1 8">Binds directly to 16S ribosomal RNA.</text>
</comment>
<dbReference type="GO" id="GO:0005829">
    <property type="term" value="C:cytosol"/>
    <property type="evidence" value="ECO:0007669"/>
    <property type="project" value="TreeGrafter"/>
</dbReference>
<keyword evidence="4 8" id="KW-0694">RNA-binding</keyword>
<dbReference type="HAMAP" id="MF_00500">
    <property type="entry name" value="Ribosomal_bS20"/>
    <property type="match status" value="1"/>
</dbReference>
<dbReference type="FunFam" id="1.20.58.110:FF:000001">
    <property type="entry name" value="30S ribosomal protein S20"/>
    <property type="match status" value="1"/>
</dbReference>
<dbReference type="EMBL" id="JYNZ01000003">
    <property type="protein sequence ID" value="KXK26423.1"/>
    <property type="molecule type" value="Genomic_DNA"/>
</dbReference>
<dbReference type="GO" id="GO:0003735">
    <property type="term" value="F:structural constituent of ribosome"/>
    <property type="evidence" value="ECO:0007669"/>
    <property type="project" value="InterPro"/>
</dbReference>
<evidence type="ECO:0000256" key="6">
    <source>
        <dbReference type="ARBA" id="ARBA00023274"/>
    </source>
</evidence>
<dbReference type="GO" id="GO:0006412">
    <property type="term" value="P:translation"/>
    <property type="evidence" value="ECO:0007669"/>
    <property type="project" value="UniProtKB-UniRule"/>
</dbReference>
<dbReference type="Pfam" id="PF01649">
    <property type="entry name" value="Ribosomal_S20p"/>
    <property type="match status" value="1"/>
</dbReference>
<keyword evidence="3 8" id="KW-0699">rRNA-binding</keyword>
<keyword evidence="6 8" id="KW-0687">Ribonucleoprotein</keyword>
<dbReference type="PANTHER" id="PTHR33398:SF1">
    <property type="entry name" value="SMALL RIBOSOMAL SUBUNIT PROTEIN BS20C"/>
    <property type="match status" value="1"/>
</dbReference>
<organism evidence="9 10">
    <name type="scientific">candidate division WS6 bacterium OLB20</name>
    <dbReference type="NCBI Taxonomy" id="1617426"/>
    <lineage>
        <taxon>Bacteria</taxon>
        <taxon>Candidatus Dojkabacteria</taxon>
    </lineage>
</organism>
<keyword evidence="5 8" id="KW-0689">Ribosomal protein</keyword>
<reference evidence="9 10" key="1">
    <citation type="submission" date="2015-02" db="EMBL/GenBank/DDBJ databases">
        <title>Improved understanding of the partial-nitritation anammox process through 23 genomes representing the majority of the microbial community.</title>
        <authorList>
            <person name="Speth D.R."/>
            <person name="In T Zandt M."/>
            <person name="Guerrero Cruz S."/>
            <person name="Jetten M.S."/>
            <person name="Dutilh B.E."/>
        </authorList>
    </citation>
    <scope>NUCLEOTIDE SEQUENCE [LARGE SCALE GENOMIC DNA]</scope>
    <source>
        <strain evidence="9">OLB20</strain>
    </source>
</reference>
<comment type="similarity">
    <text evidence="2 8">Belongs to the bacterial ribosomal protein bS20 family.</text>
</comment>
<dbReference type="AlphaFoldDB" id="A0A136LXQ2"/>
<evidence type="ECO:0000256" key="7">
    <source>
        <dbReference type="ARBA" id="ARBA00035136"/>
    </source>
</evidence>
<evidence type="ECO:0000256" key="8">
    <source>
        <dbReference type="HAMAP-Rule" id="MF_00500"/>
    </source>
</evidence>
<dbReference type="SUPFAM" id="SSF46992">
    <property type="entry name" value="Ribosomal protein S20"/>
    <property type="match status" value="1"/>
</dbReference>
<dbReference type="GO" id="GO:0015935">
    <property type="term" value="C:small ribosomal subunit"/>
    <property type="evidence" value="ECO:0007669"/>
    <property type="project" value="TreeGrafter"/>
</dbReference>
<dbReference type="PANTHER" id="PTHR33398">
    <property type="entry name" value="30S RIBOSOMAL PROTEIN S20"/>
    <property type="match status" value="1"/>
</dbReference>
<evidence type="ECO:0000313" key="10">
    <source>
        <dbReference type="Proteomes" id="UP000070457"/>
    </source>
</evidence>
<evidence type="ECO:0000256" key="3">
    <source>
        <dbReference type="ARBA" id="ARBA00022730"/>
    </source>
</evidence>
<accession>A0A136LXQ2</accession>
<dbReference type="Proteomes" id="UP000070457">
    <property type="component" value="Unassembled WGS sequence"/>
</dbReference>
<dbReference type="NCBIfam" id="TIGR00029">
    <property type="entry name" value="S20"/>
    <property type="match status" value="1"/>
</dbReference>
<dbReference type="GO" id="GO:0070181">
    <property type="term" value="F:small ribosomal subunit rRNA binding"/>
    <property type="evidence" value="ECO:0007669"/>
    <property type="project" value="TreeGrafter"/>
</dbReference>
<dbReference type="InterPro" id="IPR036510">
    <property type="entry name" value="Ribosomal_bS20_sf"/>
</dbReference>
<name>A0A136LXQ2_9BACT</name>